<name>A0A0D2NGS7_9CHLO</name>
<dbReference type="GeneID" id="25736616"/>
<dbReference type="Proteomes" id="UP000054498">
    <property type="component" value="Unassembled WGS sequence"/>
</dbReference>
<dbReference type="AlphaFoldDB" id="A0A0D2NGS7"/>
<keyword evidence="1" id="KW-0812">Transmembrane</keyword>
<feature type="transmembrane region" description="Helical" evidence="1">
    <location>
        <begin position="147"/>
        <end position="177"/>
    </location>
</feature>
<dbReference type="EMBL" id="KK100704">
    <property type="protein sequence ID" value="KIZ04221.1"/>
    <property type="molecule type" value="Genomic_DNA"/>
</dbReference>
<keyword evidence="1" id="KW-1133">Transmembrane helix</keyword>
<dbReference type="KEGG" id="mng:MNEG_3738"/>
<feature type="transmembrane region" description="Helical" evidence="1">
    <location>
        <begin position="104"/>
        <end position="127"/>
    </location>
</feature>
<dbReference type="RefSeq" id="XP_013903240.1">
    <property type="nucleotide sequence ID" value="XM_014047786.1"/>
</dbReference>
<gene>
    <name evidence="2" type="ORF">MNEG_3738</name>
</gene>
<sequence length="414" mass="42849">MDIRSAESDAPTSRGAWGAVKHWAGWPGRKARAYADRTASKISNYTEPSLAARTTTMLTTYALVSGLLTSSTYPAFYADLPVAGEAAGGDAGAPPSAGADAFRFLNGASFAVSLGCILTSTGAMMILNTISPSSRPVRFRSPVVFYLWLGVTLSSSLLVLSILLCVANVAVGAFVFFSSPHFRAAAAACGAAVLLGLGFSMVYCPLITFEDLTVASDDTVTSCDPDLLALVAARLLYLLQDKQNEAVARICKYQAPPPRFAAAIGCRDGPEHDTGSRAAPAGTASTAAADAEAAAAAGSLPLNDVLGFEDVRRLAEGCRSDFRQLQPVGVMPCAFYTPWALAALLEGAGLLSPDPSWRVCDCAAACAEILAKAGFGGSNGDAGAGAGEDVAWWRARRPGMAVGRSLPLSHASHK</sequence>
<evidence type="ECO:0000313" key="3">
    <source>
        <dbReference type="Proteomes" id="UP000054498"/>
    </source>
</evidence>
<evidence type="ECO:0000313" key="2">
    <source>
        <dbReference type="EMBL" id="KIZ04221.1"/>
    </source>
</evidence>
<feature type="transmembrane region" description="Helical" evidence="1">
    <location>
        <begin position="184"/>
        <end position="203"/>
    </location>
</feature>
<keyword evidence="3" id="KW-1185">Reference proteome</keyword>
<organism evidence="2 3">
    <name type="scientific">Monoraphidium neglectum</name>
    <dbReference type="NCBI Taxonomy" id="145388"/>
    <lineage>
        <taxon>Eukaryota</taxon>
        <taxon>Viridiplantae</taxon>
        <taxon>Chlorophyta</taxon>
        <taxon>core chlorophytes</taxon>
        <taxon>Chlorophyceae</taxon>
        <taxon>CS clade</taxon>
        <taxon>Sphaeropleales</taxon>
        <taxon>Selenastraceae</taxon>
        <taxon>Monoraphidium</taxon>
    </lineage>
</organism>
<reference evidence="2 3" key="1">
    <citation type="journal article" date="2013" name="BMC Genomics">
        <title>Reconstruction of the lipid metabolism for the microalga Monoraphidium neglectum from its genome sequence reveals characteristics suitable for biofuel production.</title>
        <authorList>
            <person name="Bogen C."/>
            <person name="Al-Dilaimi A."/>
            <person name="Albersmeier A."/>
            <person name="Wichmann J."/>
            <person name="Grundmann M."/>
            <person name="Rupp O."/>
            <person name="Lauersen K.J."/>
            <person name="Blifernez-Klassen O."/>
            <person name="Kalinowski J."/>
            <person name="Goesmann A."/>
            <person name="Mussgnug J.H."/>
            <person name="Kruse O."/>
        </authorList>
    </citation>
    <scope>NUCLEOTIDE SEQUENCE [LARGE SCALE GENOMIC DNA]</scope>
    <source>
        <strain evidence="2 3">SAG 48.87</strain>
    </source>
</reference>
<accession>A0A0D2NGS7</accession>
<protein>
    <submittedName>
        <fullName evidence="2">Uncharacterized protein</fullName>
    </submittedName>
</protein>
<proteinExistence type="predicted"/>
<evidence type="ECO:0000256" key="1">
    <source>
        <dbReference type="SAM" id="Phobius"/>
    </source>
</evidence>
<keyword evidence="1" id="KW-0472">Membrane</keyword>